<comment type="caution">
    <text evidence="2">The sequence shown here is derived from an EMBL/GenBank/DDBJ whole genome shotgun (WGS) entry which is preliminary data.</text>
</comment>
<dbReference type="PROSITE" id="PS50011">
    <property type="entry name" value="PROTEIN_KINASE_DOM"/>
    <property type="match status" value="1"/>
</dbReference>
<evidence type="ECO:0000313" key="3">
    <source>
        <dbReference type="Proteomes" id="UP000799429"/>
    </source>
</evidence>
<dbReference type="SUPFAM" id="SSF56112">
    <property type="entry name" value="Protein kinase-like (PK-like)"/>
    <property type="match status" value="1"/>
</dbReference>
<dbReference type="GO" id="GO:0004672">
    <property type="term" value="F:protein kinase activity"/>
    <property type="evidence" value="ECO:0007669"/>
    <property type="project" value="InterPro"/>
</dbReference>
<protein>
    <recommendedName>
        <fullName evidence="1">Protein kinase domain-containing protein</fullName>
    </recommendedName>
</protein>
<dbReference type="InterPro" id="IPR038305">
    <property type="entry name" value="HeLo_sf"/>
</dbReference>
<dbReference type="InterPro" id="IPR011009">
    <property type="entry name" value="Kinase-like_dom_sf"/>
</dbReference>
<keyword evidence="3" id="KW-1185">Reference proteome</keyword>
<evidence type="ECO:0000259" key="1">
    <source>
        <dbReference type="PROSITE" id="PS50011"/>
    </source>
</evidence>
<proteinExistence type="predicted"/>
<dbReference type="Pfam" id="PF14479">
    <property type="entry name" value="HeLo"/>
    <property type="match status" value="1"/>
</dbReference>
<feature type="domain" description="Protein kinase" evidence="1">
    <location>
        <begin position="249"/>
        <end position="553"/>
    </location>
</feature>
<dbReference type="AlphaFoldDB" id="A0A9P4SIQ2"/>
<dbReference type="InterPro" id="IPR029498">
    <property type="entry name" value="HeLo_dom"/>
</dbReference>
<evidence type="ECO:0000313" key="2">
    <source>
        <dbReference type="EMBL" id="KAF2842313.1"/>
    </source>
</evidence>
<dbReference type="Gene3D" id="1.20.120.1020">
    <property type="entry name" value="Prion-inhibition and propagation, HeLo domain"/>
    <property type="match status" value="1"/>
</dbReference>
<dbReference type="EMBL" id="MU006090">
    <property type="protein sequence ID" value="KAF2842313.1"/>
    <property type="molecule type" value="Genomic_DNA"/>
</dbReference>
<gene>
    <name evidence="2" type="ORF">M501DRAFT_998590</name>
</gene>
<dbReference type="Gene3D" id="1.10.510.10">
    <property type="entry name" value="Transferase(Phosphotransferase) domain 1"/>
    <property type="match status" value="1"/>
</dbReference>
<name>A0A9P4SIQ2_9PEZI</name>
<dbReference type="InterPro" id="IPR056002">
    <property type="entry name" value="DUF7580"/>
</dbReference>
<dbReference type="GO" id="GO:0005524">
    <property type="term" value="F:ATP binding"/>
    <property type="evidence" value="ECO:0007669"/>
    <property type="project" value="InterPro"/>
</dbReference>
<dbReference type="OrthoDB" id="1911848at2759"/>
<dbReference type="InterPro" id="IPR000719">
    <property type="entry name" value="Prot_kinase_dom"/>
</dbReference>
<dbReference type="PANTHER" id="PTHR37542">
    <property type="entry name" value="HELO DOMAIN-CONTAINING PROTEIN-RELATED"/>
    <property type="match status" value="1"/>
</dbReference>
<organism evidence="2 3">
    <name type="scientific">Patellaria atrata CBS 101060</name>
    <dbReference type="NCBI Taxonomy" id="1346257"/>
    <lineage>
        <taxon>Eukaryota</taxon>
        <taxon>Fungi</taxon>
        <taxon>Dikarya</taxon>
        <taxon>Ascomycota</taxon>
        <taxon>Pezizomycotina</taxon>
        <taxon>Dothideomycetes</taxon>
        <taxon>Dothideomycetes incertae sedis</taxon>
        <taxon>Patellariales</taxon>
        <taxon>Patellariaceae</taxon>
        <taxon>Patellaria</taxon>
    </lineage>
</organism>
<dbReference type="Proteomes" id="UP000799429">
    <property type="component" value="Unassembled WGS sequence"/>
</dbReference>
<reference evidence="2" key="1">
    <citation type="journal article" date="2020" name="Stud. Mycol.">
        <title>101 Dothideomycetes genomes: a test case for predicting lifestyles and emergence of pathogens.</title>
        <authorList>
            <person name="Haridas S."/>
            <person name="Albert R."/>
            <person name="Binder M."/>
            <person name="Bloem J."/>
            <person name="Labutti K."/>
            <person name="Salamov A."/>
            <person name="Andreopoulos B."/>
            <person name="Baker S."/>
            <person name="Barry K."/>
            <person name="Bills G."/>
            <person name="Bluhm B."/>
            <person name="Cannon C."/>
            <person name="Castanera R."/>
            <person name="Culley D."/>
            <person name="Daum C."/>
            <person name="Ezra D."/>
            <person name="Gonzalez J."/>
            <person name="Henrissat B."/>
            <person name="Kuo A."/>
            <person name="Liang C."/>
            <person name="Lipzen A."/>
            <person name="Lutzoni F."/>
            <person name="Magnuson J."/>
            <person name="Mondo S."/>
            <person name="Nolan M."/>
            <person name="Ohm R."/>
            <person name="Pangilinan J."/>
            <person name="Park H.-J."/>
            <person name="Ramirez L."/>
            <person name="Alfaro M."/>
            <person name="Sun H."/>
            <person name="Tritt A."/>
            <person name="Yoshinaga Y."/>
            <person name="Zwiers L.-H."/>
            <person name="Turgeon B."/>
            <person name="Goodwin S."/>
            <person name="Spatafora J."/>
            <person name="Crous P."/>
            <person name="Grigoriev I."/>
        </authorList>
    </citation>
    <scope>NUCLEOTIDE SEQUENCE</scope>
    <source>
        <strain evidence="2">CBS 101060</strain>
    </source>
</reference>
<sequence length="565" mass="64539">MEVAGFAIGLLGAVGIIGHIFDGCMKGYKVFSTASNLGRDSERLTCKIKIEETRLWLWGREWGIVEGKFEAHLAAGIWGHDGLKDLAVEILTQLLQTIMDCNKLQEKYGLREEAPGSVDKEAYQKGVDIKCIVSRNRKNDLRLRARWVIADKDKFEQFLDDLQYYNDRLEKLFPPSRIATFQRTWTNEVLQRTDLPNLETLQLAANTRYPGLNAMAKLKQLRINLDAAEPSRKILSSSELKIPRWRIQLPEKEDLESRRVRAIYQKPSNEPKGDPVSEDIPVLIDWIPYDQEIDLDARLHLYQRVDNLSRMLHSGSSRHPDLSTLDCVGYVDDTVNHRYGIVHLGPDGSATPSLDLPKFSTLTGSIENSQKKTPDLDVRFRLAHSLAVALWSFHSLDWLHKSFSSSSILFFHKENPKTLEQYEISRPYVVGFDSSRPDGLTEMTADPKFSTAQEIYRHPDSLGVWRQTYRKSFDIYSLGLVLLEVGLWKSIYGFHKAKYSPAVFKERIIHGLVPALGSKAGAAYRRLVLRCLTYDETIEEEKGLTPHQLMEWLVYSLESLKDSVA</sequence>
<dbReference type="PANTHER" id="PTHR37542:SF1">
    <property type="entry name" value="PRION-INHIBITION AND PROPAGATION HELO DOMAIN-CONTAINING PROTEIN"/>
    <property type="match status" value="1"/>
</dbReference>
<accession>A0A9P4SIQ2</accession>
<dbReference type="Pfam" id="PF24476">
    <property type="entry name" value="DUF7580"/>
    <property type="match status" value="1"/>
</dbReference>